<evidence type="ECO:0000256" key="7">
    <source>
        <dbReference type="SAM" id="MobiDB-lite"/>
    </source>
</evidence>
<comment type="subcellular location">
    <subcellularLocation>
        <location evidence="1">Nucleus</location>
        <location evidence="1">Nucleolus</location>
    </subcellularLocation>
</comment>
<sequence length="216" mass="25577">MSDDDAPRARAFHPKKAINRKTKKHIVFDPEARKEFLTGFHKRKQERRRKAQEDLKIQLKEERKRLKQEAKETFKKLLGTQRADPAPEDLATESYDLENHSVSIFELSAADLAEKNNWIGPNRVQYEDEKVEHKPKKEEAKEEIPGMELTRLRDVKIALKKKATQEVKKSKAFQQKSRVERQKNRKKSLQQKKRNIKMHEKKNKRKGKFRGNSDLN</sequence>
<dbReference type="Pfam" id="PF09805">
    <property type="entry name" value="Nop25"/>
    <property type="match status" value="1"/>
</dbReference>
<dbReference type="EMBL" id="JAZDUA010000094">
    <property type="protein sequence ID" value="KAK7868471.1"/>
    <property type="molecule type" value="Genomic_DNA"/>
</dbReference>
<evidence type="ECO:0000313" key="9">
    <source>
        <dbReference type="Proteomes" id="UP001378592"/>
    </source>
</evidence>
<keyword evidence="9" id="KW-1185">Reference proteome</keyword>
<comment type="similarity">
    <text evidence="2">Belongs to the RRP17 family.</text>
</comment>
<keyword evidence="5" id="KW-0539">Nucleus</keyword>
<protein>
    <recommendedName>
        <fullName evidence="3">Nucleolar protein 12</fullName>
    </recommendedName>
</protein>
<feature type="region of interest" description="Disordered" evidence="7">
    <location>
        <begin position="163"/>
        <end position="216"/>
    </location>
</feature>
<evidence type="ECO:0000256" key="6">
    <source>
        <dbReference type="SAM" id="Coils"/>
    </source>
</evidence>
<dbReference type="AlphaFoldDB" id="A0AAN9Z8S5"/>
<evidence type="ECO:0000256" key="5">
    <source>
        <dbReference type="ARBA" id="ARBA00023242"/>
    </source>
</evidence>
<feature type="coiled-coil region" evidence="6">
    <location>
        <begin position="41"/>
        <end position="76"/>
    </location>
</feature>
<proteinExistence type="inferred from homology"/>
<name>A0AAN9Z8S5_9ORTH</name>
<evidence type="ECO:0000256" key="1">
    <source>
        <dbReference type="ARBA" id="ARBA00004604"/>
    </source>
</evidence>
<organism evidence="8 9">
    <name type="scientific">Gryllus longicercus</name>
    <dbReference type="NCBI Taxonomy" id="2509291"/>
    <lineage>
        <taxon>Eukaryota</taxon>
        <taxon>Metazoa</taxon>
        <taxon>Ecdysozoa</taxon>
        <taxon>Arthropoda</taxon>
        <taxon>Hexapoda</taxon>
        <taxon>Insecta</taxon>
        <taxon>Pterygota</taxon>
        <taxon>Neoptera</taxon>
        <taxon>Polyneoptera</taxon>
        <taxon>Orthoptera</taxon>
        <taxon>Ensifera</taxon>
        <taxon>Gryllidea</taxon>
        <taxon>Grylloidea</taxon>
        <taxon>Gryllidae</taxon>
        <taxon>Gryllinae</taxon>
        <taxon>Gryllus</taxon>
    </lineage>
</organism>
<dbReference type="PANTHER" id="PTHR14577">
    <property type="entry name" value="NUCLEOLAR PROTEIN 12"/>
    <property type="match status" value="1"/>
</dbReference>
<dbReference type="GO" id="GO:0005730">
    <property type="term" value="C:nucleolus"/>
    <property type="evidence" value="ECO:0007669"/>
    <property type="project" value="UniProtKB-SubCell"/>
</dbReference>
<dbReference type="GO" id="GO:0019843">
    <property type="term" value="F:rRNA binding"/>
    <property type="evidence" value="ECO:0007669"/>
    <property type="project" value="TreeGrafter"/>
</dbReference>
<reference evidence="8 9" key="1">
    <citation type="submission" date="2024-03" db="EMBL/GenBank/DDBJ databases">
        <title>The genome assembly and annotation of the cricket Gryllus longicercus Weissman &amp; Gray.</title>
        <authorList>
            <person name="Szrajer S."/>
            <person name="Gray D."/>
            <person name="Ylla G."/>
        </authorList>
    </citation>
    <scope>NUCLEOTIDE SEQUENCE [LARGE SCALE GENOMIC DNA]</scope>
    <source>
        <strain evidence="8">DAG 2021-001</strain>
        <tissue evidence="8">Whole body minus gut</tissue>
    </source>
</reference>
<evidence type="ECO:0000256" key="2">
    <source>
        <dbReference type="ARBA" id="ARBA00007175"/>
    </source>
</evidence>
<feature type="compositionally biased region" description="Basic residues" evidence="7">
    <location>
        <begin position="183"/>
        <end position="209"/>
    </location>
</feature>
<evidence type="ECO:0000313" key="8">
    <source>
        <dbReference type="EMBL" id="KAK7868471.1"/>
    </source>
</evidence>
<comment type="caution">
    <text evidence="8">The sequence shown here is derived from an EMBL/GenBank/DDBJ whole genome shotgun (WGS) entry which is preliminary data.</text>
</comment>
<dbReference type="PANTHER" id="PTHR14577:SF0">
    <property type="entry name" value="NUCLEOLAR PROTEIN 12"/>
    <property type="match status" value="1"/>
</dbReference>
<gene>
    <name evidence="8" type="ORF">R5R35_011215</name>
</gene>
<dbReference type="InterPro" id="IPR019186">
    <property type="entry name" value="Nucleolar_protein_12"/>
</dbReference>
<evidence type="ECO:0000256" key="4">
    <source>
        <dbReference type="ARBA" id="ARBA00023054"/>
    </source>
</evidence>
<keyword evidence="4 6" id="KW-0175">Coiled coil</keyword>
<dbReference type="Proteomes" id="UP001378592">
    <property type="component" value="Unassembled WGS sequence"/>
</dbReference>
<accession>A0AAN9Z8S5</accession>
<evidence type="ECO:0000256" key="3">
    <source>
        <dbReference type="ARBA" id="ARBA00015520"/>
    </source>
</evidence>